<protein>
    <recommendedName>
        <fullName evidence="3">FAD/NAD(P)-binding domain-containing protein</fullName>
    </recommendedName>
</protein>
<comment type="caution">
    <text evidence="4">The sequence shown here is derived from an EMBL/GenBank/DDBJ whole genome shotgun (WGS) entry which is preliminary data.</text>
</comment>
<dbReference type="InterPro" id="IPR036188">
    <property type="entry name" value="FAD/NAD-bd_sf"/>
</dbReference>
<organism evidence="4 5">
    <name type="scientific">Liquorilactobacillus hordei DSM 19519</name>
    <dbReference type="NCBI Taxonomy" id="1423759"/>
    <lineage>
        <taxon>Bacteria</taxon>
        <taxon>Bacillati</taxon>
        <taxon>Bacillota</taxon>
        <taxon>Bacilli</taxon>
        <taxon>Lactobacillales</taxon>
        <taxon>Lactobacillaceae</taxon>
        <taxon>Liquorilactobacillus</taxon>
    </lineage>
</organism>
<dbReference type="GO" id="GO:0006103">
    <property type="term" value="P:2-oxoglutarate metabolic process"/>
    <property type="evidence" value="ECO:0007669"/>
    <property type="project" value="TreeGrafter"/>
</dbReference>
<dbReference type="InterPro" id="IPR050151">
    <property type="entry name" value="Class-I_Pyr_Nuc-Dis_Oxidored"/>
</dbReference>
<dbReference type="PANTHER" id="PTHR22912">
    <property type="entry name" value="DISULFIDE OXIDOREDUCTASE"/>
    <property type="match status" value="1"/>
</dbReference>
<accession>A0A0R1MI79</accession>
<feature type="domain" description="FAD/NAD(P)-binding" evidence="3">
    <location>
        <begin position="4"/>
        <end position="216"/>
    </location>
</feature>
<dbReference type="PRINTS" id="PR00411">
    <property type="entry name" value="PNDRDTASEI"/>
</dbReference>
<dbReference type="GO" id="GO:0050660">
    <property type="term" value="F:flavin adenine dinucleotide binding"/>
    <property type="evidence" value="ECO:0007669"/>
    <property type="project" value="TreeGrafter"/>
</dbReference>
<gene>
    <name evidence="4" type="ORF">FC92_GL002067</name>
</gene>
<evidence type="ECO:0000313" key="4">
    <source>
        <dbReference type="EMBL" id="KRL07289.1"/>
    </source>
</evidence>
<proteinExistence type="inferred from homology"/>
<dbReference type="Gene3D" id="3.50.50.60">
    <property type="entry name" value="FAD/NAD(P)-binding domain"/>
    <property type="match status" value="2"/>
</dbReference>
<evidence type="ECO:0000256" key="1">
    <source>
        <dbReference type="ARBA" id="ARBA00007532"/>
    </source>
</evidence>
<dbReference type="STRING" id="1423759.FC92_GL002067"/>
<dbReference type="PANTHER" id="PTHR22912:SF217">
    <property type="entry name" value="DIHYDROLIPOYL DEHYDROGENASE"/>
    <property type="match status" value="1"/>
</dbReference>
<dbReference type="GO" id="GO:0004148">
    <property type="term" value="F:dihydrolipoyl dehydrogenase (NADH) activity"/>
    <property type="evidence" value="ECO:0007669"/>
    <property type="project" value="TreeGrafter"/>
</dbReference>
<dbReference type="RefSeq" id="WP_233419132.1">
    <property type="nucleotide sequence ID" value="NZ_AZDX01000007.1"/>
</dbReference>
<comment type="similarity">
    <text evidence="1">Belongs to the class-I pyridine nucleotide-disulfide oxidoreductase family.</text>
</comment>
<evidence type="ECO:0000313" key="5">
    <source>
        <dbReference type="Proteomes" id="UP000051448"/>
    </source>
</evidence>
<name>A0A0R1MI79_9LACO</name>
<dbReference type="GeneID" id="98311867"/>
<dbReference type="Proteomes" id="UP000051448">
    <property type="component" value="Unassembled WGS sequence"/>
</dbReference>
<dbReference type="Pfam" id="PF07992">
    <property type="entry name" value="Pyr_redox_2"/>
    <property type="match status" value="1"/>
</dbReference>
<dbReference type="EMBL" id="AZDX01000007">
    <property type="protein sequence ID" value="KRL07289.1"/>
    <property type="molecule type" value="Genomic_DNA"/>
</dbReference>
<reference evidence="4 5" key="1">
    <citation type="journal article" date="2015" name="Genome Announc.">
        <title>Expanding the biotechnology potential of lactobacilli through comparative genomics of 213 strains and associated genera.</title>
        <authorList>
            <person name="Sun Z."/>
            <person name="Harris H.M."/>
            <person name="McCann A."/>
            <person name="Guo C."/>
            <person name="Argimon S."/>
            <person name="Zhang W."/>
            <person name="Yang X."/>
            <person name="Jeffery I.B."/>
            <person name="Cooney J.C."/>
            <person name="Kagawa T.F."/>
            <person name="Liu W."/>
            <person name="Song Y."/>
            <person name="Salvetti E."/>
            <person name="Wrobel A."/>
            <person name="Rasinkangas P."/>
            <person name="Parkhill J."/>
            <person name="Rea M.C."/>
            <person name="O'Sullivan O."/>
            <person name="Ritari J."/>
            <person name="Douillard F.P."/>
            <person name="Paul Ross R."/>
            <person name="Yang R."/>
            <person name="Briner A.E."/>
            <person name="Felis G.E."/>
            <person name="de Vos W.M."/>
            <person name="Barrangou R."/>
            <person name="Klaenhammer T.R."/>
            <person name="Caufield P.W."/>
            <person name="Cui Y."/>
            <person name="Zhang H."/>
            <person name="O'Toole P.W."/>
        </authorList>
    </citation>
    <scope>NUCLEOTIDE SEQUENCE [LARGE SCALE GENOMIC DNA]</scope>
    <source>
        <strain evidence="4 5">DSM 19519</strain>
    </source>
</reference>
<keyword evidence="2" id="KW-0520">NAD</keyword>
<dbReference type="PRINTS" id="PR00368">
    <property type="entry name" value="FADPNR"/>
</dbReference>
<dbReference type="SUPFAM" id="SSF51905">
    <property type="entry name" value="FAD/NAD(P)-binding domain"/>
    <property type="match status" value="1"/>
</dbReference>
<sequence length="221" mass="24435">MEKFDVIFVGSGHANWHAAVDLQKAGKKVAIIEKDLIAGTCTNYGCNAKILLDGAADLIHQVSSYVGMGLKGDLHIDWPELMAYKRATINPLHKMLEQQFKALGIKIYKGTATFLDDRSIKVGEEILSATDFIIGTGQIPNHLPIEGNEWLHDSREFLDLPKLPKHMTFIGAGIVSLEFAMLVKAAGTDVTIIEFASGALREFNAKYVEKVLQQMKKYCSK</sequence>
<dbReference type="InterPro" id="IPR023753">
    <property type="entry name" value="FAD/NAD-binding_dom"/>
</dbReference>
<keyword evidence="5" id="KW-1185">Reference proteome</keyword>
<dbReference type="PATRIC" id="fig|1423759.3.peg.2159"/>
<dbReference type="AlphaFoldDB" id="A0A0R1MI79"/>
<evidence type="ECO:0000259" key="3">
    <source>
        <dbReference type="Pfam" id="PF07992"/>
    </source>
</evidence>
<evidence type="ECO:0000256" key="2">
    <source>
        <dbReference type="ARBA" id="ARBA00023027"/>
    </source>
</evidence>